<dbReference type="Pfam" id="PF05133">
    <property type="entry name" value="SPP1_portal"/>
    <property type="match status" value="1"/>
</dbReference>
<gene>
    <name evidence="2" type="ORF">FEZ48_11215</name>
</gene>
<evidence type="ECO:0000313" key="3">
    <source>
        <dbReference type="Proteomes" id="UP000307201"/>
    </source>
</evidence>
<dbReference type="OrthoDB" id="3189403at2"/>
<proteinExistence type="predicted"/>
<protein>
    <submittedName>
        <fullName evidence="2">Phage portal protein</fullName>
    </submittedName>
</protein>
<feature type="compositionally biased region" description="Basic and acidic residues" evidence="1">
    <location>
        <begin position="516"/>
        <end position="526"/>
    </location>
</feature>
<dbReference type="InterPro" id="IPR021145">
    <property type="entry name" value="Portal_protein_SPP1_Gp6-like"/>
</dbReference>
<evidence type="ECO:0000313" key="2">
    <source>
        <dbReference type="EMBL" id="TLQ06054.1"/>
    </source>
</evidence>
<dbReference type="Proteomes" id="UP000307201">
    <property type="component" value="Unassembled WGS sequence"/>
</dbReference>
<accession>A0A5R9C054</accession>
<feature type="compositionally biased region" description="Basic and acidic residues" evidence="1">
    <location>
        <begin position="481"/>
        <end position="506"/>
    </location>
</feature>
<organism evidence="2 3">
    <name type="scientific">Marinilactibacillus psychrotolerans</name>
    <dbReference type="NCBI Taxonomy" id="191770"/>
    <lineage>
        <taxon>Bacteria</taxon>
        <taxon>Bacillati</taxon>
        <taxon>Bacillota</taxon>
        <taxon>Bacilli</taxon>
        <taxon>Lactobacillales</taxon>
        <taxon>Carnobacteriaceae</taxon>
        <taxon>Marinilactibacillus</taxon>
    </lineage>
</organism>
<evidence type="ECO:0000256" key="1">
    <source>
        <dbReference type="SAM" id="MobiDB-lite"/>
    </source>
</evidence>
<dbReference type="EMBL" id="VBTE01000041">
    <property type="protein sequence ID" value="TLQ06054.1"/>
    <property type="molecule type" value="Genomic_DNA"/>
</dbReference>
<sequence>MPVENFKNSQGLVNKLLRRFHSESRMIYRAPGLDSLFKKNYELLEKFIQHHQEKQAPRIQELIDYAEGANHTILEGEQRRKEEDMSDVRAVHNFGKVISNFKRGYLVGIPIQVEYMDEDEESEVDQVLDKIAKENDFYNLNRSLVLDMSRTGRAFEIQYFNKKEKLVVKRLDPTCTFAIYENNLDSEQICGIYYYSPDPFNQDDLYIDVYAADKVYHLVRDKEGIHKLEDDPDNDFKAEQIHGFEFPQITEHKNNDASMGDYESELSLFDLYDAAQSDTANYMADLADAILALFGDMTFPDDIDTAEKQIEYMKTMRKARFMHLSPPKNAEGEESGNVDAKYLYKQYDVAGTEAYKSRLEKNIHEFTSTPDMNDEKFSGNNSGEAMKYKLIGLDQERVSTQALFEKGLRQRYRLISNIYPKIDTENGGVFSDFDIAKLKITFTPNLPKSDSEIVKLIKEIYPMISDETAFKLLEKVTGVKPSEEKRRLADEEPDTFEPRLPVRTEDNNAEEITETDEAREILEGQE</sequence>
<dbReference type="InterPro" id="IPR006428">
    <property type="entry name" value="Portal_SPP1-type"/>
</dbReference>
<feature type="region of interest" description="Disordered" evidence="1">
    <location>
        <begin position="481"/>
        <end position="526"/>
    </location>
</feature>
<dbReference type="AlphaFoldDB" id="A0A5R9C054"/>
<reference evidence="2 3" key="1">
    <citation type="submission" date="2019-05" db="EMBL/GenBank/DDBJ databases">
        <title>The metagenome of a microbial culture collection derived from dairy environment covers the genomic content of the human microbiome.</title>
        <authorList>
            <person name="Roder T."/>
            <person name="Wuthrich D."/>
            <person name="Sattari Z."/>
            <person name="Von Ah U."/>
            <person name="Bar C."/>
            <person name="Ronchi F."/>
            <person name="Macpherson A.J."/>
            <person name="Ganal-Vonarburg S.C."/>
            <person name="Bruggmann R."/>
            <person name="Vergeres G."/>
        </authorList>
    </citation>
    <scope>NUCLEOTIDE SEQUENCE [LARGE SCALE GENOMIC DNA]</scope>
    <source>
        <strain evidence="2 3">FAM 24235</strain>
    </source>
</reference>
<name>A0A5R9C054_9LACT</name>
<dbReference type="RefSeq" id="WP_138472744.1">
    <property type="nucleotide sequence ID" value="NZ_VBTE01000041.1"/>
</dbReference>
<comment type="caution">
    <text evidence="2">The sequence shown here is derived from an EMBL/GenBank/DDBJ whole genome shotgun (WGS) entry which is preliminary data.</text>
</comment>
<dbReference type="NCBIfam" id="TIGR01538">
    <property type="entry name" value="portal_SPP1"/>
    <property type="match status" value="1"/>
</dbReference>